<evidence type="ECO:0000259" key="1">
    <source>
        <dbReference type="PROSITE" id="PS50880"/>
    </source>
</evidence>
<feature type="domain" description="Toprim" evidence="1">
    <location>
        <begin position="143"/>
        <end position="222"/>
    </location>
</feature>
<accession>A0A0F9SLC6</accession>
<dbReference type="AlphaFoldDB" id="A0A0F9SLC6"/>
<dbReference type="CDD" id="cd01029">
    <property type="entry name" value="TOPRIM_primases"/>
    <property type="match status" value="1"/>
</dbReference>
<dbReference type="EMBL" id="LAZR01000598">
    <property type="protein sequence ID" value="KKN63182.1"/>
    <property type="molecule type" value="Genomic_DNA"/>
</dbReference>
<dbReference type="GO" id="GO:0006269">
    <property type="term" value="P:DNA replication, synthesis of primer"/>
    <property type="evidence" value="ECO:0007669"/>
    <property type="project" value="TreeGrafter"/>
</dbReference>
<dbReference type="InterPro" id="IPR006171">
    <property type="entry name" value="TOPRIM_dom"/>
</dbReference>
<dbReference type="PROSITE" id="PS50880">
    <property type="entry name" value="TOPRIM"/>
    <property type="match status" value="1"/>
</dbReference>
<dbReference type="Gene3D" id="3.40.1360.10">
    <property type="match status" value="1"/>
</dbReference>
<proteinExistence type="predicted"/>
<name>A0A0F9SLC6_9ZZZZ</name>
<dbReference type="PANTHER" id="PTHR30313">
    <property type="entry name" value="DNA PRIMASE"/>
    <property type="match status" value="1"/>
</dbReference>
<gene>
    <name evidence="2" type="ORF">LCGC14_0504520</name>
</gene>
<evidence type="ECO:0000313" key="2">
    <source>
        <dbReference type="EMBL" id="KKN63182.1"/>
    </source>
</evidence>
<reference evidence="2" key="1">
    <citation type="journal article" date="2015" name="Nature">
        <title>Complex archaea that bridge the gap between prokaryotes and eukaryotes.</title>
        <authorList>
            <person name="Spang A."/>
            <person name="Saw J.H."/>
            <person name="Jorgensen S.L."/>
            <person name="Zaremba-Niedzwiedzka K."/>
            <person name="Martijn J."/>
            <person name="Lind A.E."/>
            <person name="van Eijk R."/>
            <person name="Schleper C."/>
            <person name="Guy L."/>
            <person name="Ettema T.J."/>
        </authorList>
    </citation>
    <scope>NUCLEOTIDE SEQUENCE</scope>
</reference>
<protein>
    <recommendedName>
        <fullName evidence="1">Toprim domain-containing protein</fullName>
    </recommendedName>
</protein>
<dbReference type="GO" id="GO:0005737">
    <property type="term" value="C:cytoplasm"/>
    <property type="evidence" value="ECO:0007669"/>
    <property type="project" value="TreeGrafter"/>
</dbReference>
<dbReference type="PANTHER" id="PTHR30313:SF2">
    <property type="entry name" value="DNA PRIMASE"/>
    <property type="match status" value="1"/>
</dbReference>
<dbReference type="SUPFAM" id="SSF56731">
    <property type="entry name" value="DNA primase core"/>
    <property type="match status" value="1"/>
</dbReference>
<organism evidence="2">
    <name type="scientific">marine sediment metagenome</name>
    <dbReference type="NCBI Taxonomy" id="412755"/>
    <lineage>
        <taxon>unclassified sequences</taxon>
        <taxon>metagenomes</taxon>
        <taxon>ecological metagenomes</taxon>
    </lineage>
</organism>
<dbReference type="InterPro" id="IPR034154">
    <property type="entry name" value="TOPRIM_DnaG/twinkle"/>
</dbReference>
<sequence>MDLKTAHGLILNEEGFLDMDDLPDWEQRLKPREDIGFPAWWLDAFRSYLKSEEAVKYLRGRQLDFRNIDELDFRYDFRRGRVCVPVRNWEGLLVGLHGRAVYGPADCDGEYLPYLMYVWYRKKDEKISNPQCWLGEHWVDTEKTVVLAEGMFDLLSVMRVYRNVLSPLMAGMNDNKLKRIGRFSSIVTMFDGDKAGDLARERVTEVLGGQGRRIKHLKLKAGQDGGNMAIEEVIVALDGVVDLDYHPTRLT</sequence>
<dbReference type="InterPro" id="IPR050219">
    <property type="entry name" value="DnaG_primase"/>
</dbReference>
<comment type="caution">
    <text evidence="2">The sequence shown here is derived from an EMBL/GenBank/DDBJ whole genome shotgun (WGS) entry which is preliminary data.</text>
</comment>
<dbReference type="Pfam" id="PF13155">
    <property type="entry name" value="Toprim_2"/>
    <property type="match status" value="1"/>
</dbReference>